<feature type="coiled-coil region" evidence="1">
    <location>
        <begin position="469"/>
        <end position="539"/>
    </location>
</feature>
<protein>
    <submittedName>
        <fullName evidence="4">Phage tail length tape measure family protein</fullName>
    </submittedName>
</protein>
<keyword evidence="1" id="KW-0175">Coiled coil</keyword>
<evidence type="ECO:0000259" key="2">
    <source>
        <dbReference type="Pfam" id="PF06791"/>
    </source>
</evidence>
<feature type="coiled-coil region" evidence="1">
    <location>
        <begin position="9"/>
        <end position="36"/>
    </location>
</feature>
<dbReference type="Pfam" id="PF06791">
    <property type="entry name" value="TMP_2"/>
    <property type="match status" value="1"/>
</dbReference>
<evidence type="ECO:0000313" key="6">
    <source>
        <dbReference type="Proteomes" id="UP000596117"/>
    </source>
</evidence>
<keyword evidence="6" id="KW-1185">Reference proteome</keyword>
<dbReference type="AlphaFoldDB" id="A0A410NU83"/>
<organism evidence="3 5">
    <name type="scientific">Brevundimonas diminuta</name>
    <name type="common">Pseudomonas diminuta</name>
    <dbReference type="NCBI Taxonomy" id="293"/>
    <lineage>
        <taxon>Bacteria</taxon>
        <taxon>Pseudomonadati</taxon>
        <taxon>Pseudomonadota</taxon>
        <taxon>Alphaproteobacteria</taxon>
        <taxon>Caulobacterales</taxon>
        <taxon>Caulobacteraceae</taxon>
        <taxon>Brevundimonas</taxon>
    </lineage>
</organism>
<evidence type="ECO:0000313" key="5">
    <source>
        <dbReference type="Proteomes" id="UP000287388"/>
    </source>
</evidence>
<proteinExistence type="predicted"/>
<feature type="domain" description="Bacteriophage tail tape measure N-terminal" evidence="2">
    <location>
        <begin position="60"/>
        <end position="197"/>
    </location>
</feature>
<gene>
    <name evidence="3" type="ORF">EQG53_02695</name>
    <name evidence="4" type="ORF">I6H83_02255</name>
</gene>
<dbReference type="EMBL" id="CP035093">
    <property type="protein sequence ID" value="QAT13351.1"/>
    <property type="molecule type" value="Genomic_DNA"/>
</dbReference>
<dbReference type="RefSeq" id="WP_128719046.1">
    <property type="nucleotide sequence ID" value="NZ_BJNC01000045.1"/>
</dbReference>
<evidence type="ECO:0000313" key="4">
    <source>
        <dbReference type="EMBL" id="QQB89287.1"/>
    </source>
</evidence>
<sequence>MAEEIDRLLVRIEANATQFEATIKKMNRSLHGAQAETRRSMAEIQKSVDGASMGIRRSALMATSALAALGVSFGAAQLVKDFREGEEAAKRLEAVLKTTGHAAGLTYGQIASWARELEEETGRSATEIQNAAAQLATFTSIGRREFTEAIEVANDMAAVFGGDLKSNLDAVARALDDPIEGFANLRKRGFALTDAELKRAEAHMKAGRSAEAQQVVLKNLSSQVDGTAKAVNTGLTKSLNDLQRQAGDTFKQMADQRGTAAAIAAVDLATKGLGFLGDNMDTVLDAAQALAVFLATRYAASVGIATAAQLANAASLVRTKGAVDALSAAMAKNPFGLAALAVAGLVTGLVMLAKAQSTAEITAKAHAKAQAEIAPATSQLEKLVRKLAAANDEETASIRRKIDALLAEERLKAQMKRNAYLEAKAEVASKPVTTYSQSLSMGGIPAGFSLLPEEQRPTQVGPNGNPIDTVQETTDLKRLRIEAEEAEKAYRALAETAQETVVQATTPLEYTDKDEAKNAKAAEQRRRLLEDLKAQTALEVAQLGEQVAQVRELERQAEITARIRQLEDAGFSKAQARAESAKVQTQLDKAREAAMEREEGLLKRSWDLDIARLDESWDTVRAIEEEVEKRELIAALAKVTADETSAIAKAESMLAAIQTARVDAAKRGLDLAREEHRLAVAQLSGNRALTKELQDQAAIRERTKAYQAEGYGLSPTEAERRATDEVTRERKAATYGEHRELFASAFSDGIRAAMAGDLQGFLSNQFGNFADTMMQKAGEQLFDSIFGGVDAVAEGASQGAAMAATVTPAITGAGAAAGASMAASITAAGAAAGASMAAAIAGANITKFPLFDQGGYTGPGGMKQAAGIVHKGEVVFSQKDVARHGGPGAVEALRRGMPGYAQGGVVGRSVIPGVNAAVNRMSGASQVQQQPVIIKMAVEEGALFQPTIEAVSGRVAIQTTTMGVATVQDQQRTNAMRRRQSLVG</sequence>
<dbReference type="EMBL" id="CP066026">
    <property type="protein sequence ID" value="QQB89287.1"/>
    <property type="molecule type" value="Genomic_DNA"/>
</dbReference>
<reference evidence="4 6" key="2">
    <citation type="submission" date="2020-12" db="EMBL/GenBank/DDBJ databases">
        <title>FDA dAtabase for Regulatory Grade micrObial Sequences (FDA-ARGOS): Supporting development and validation of Infectious Disease Dx tests.</title>
        <authorList>
            <person name="Kerrigan L."/>
            <person name="Long C."/>
            <person name="Tallon L."/>
            <person name="Sadzewicz L."/>
            <person name="Zhao X."/>
            <person name="Boylan J."/>
            <person name="Ott S."/>
            <person name="Bowen H."/>
            <person name="Vavikolanu K."/>
            <person name="Mehta A."/>
            <person name="Aluvathingal J."/>
            <person name="Nadendla S."/>
            <person name="Yan Y."/>
            <person name="Sichtig H."/>
        </authorList>
    </citation>
    <scope>NUCLEOTIDE SEQUENCE [LARGE SCALE GENOMIC DNA]</scope>
    <source>
        <strain evidence="4 6">FDAARGOS_1026</strain>
    </source>
</reference>
<accession>A0A410NU83</accession>
<name>A0A410NU83_BREDI</name>
<reference evidence="3 5" key="1">
    <citation type="submission" date="2019-01" db="EMBL/GenBank/DDBJ databases">
        <title>Brevundimonas diminuta Genome sequencing and assembly.</title>
        <authorList>
            <person name="Chen H."/>
        </authorList>
    </citation>
    <scope>NUCLEOTIDE SEQUENCE [LARGE SCALE GENOMIC DNA]</scope>
    <source>
        <strain evidence="3">ATCC</strain>
        <strain evidence="5">ATCC(B) 19146</strain>
    </source>
</reference>
<evidence type="ECO:0000256" key="1">
    <source>
        <dbReference type="SAM" id="Coils"/>
    </source>
</evidence>
<dbReference type="InterPro" id="IPR009628">
    <property type="entry name" value="Phage_tape_measure_N"/>
</dbReference>
<dbReference type="KEGG" id="bdm:EQG53_02695"/>
<dbReference type="Proteomes" id="UP000287388">
    <property type="component" value="Chromosome"/>
</dbReference>
<dbReference type="Proteomes" id="UP000596117">
    <property type="component" value="Chromosome"/>
</dbReference>
<evidence type="ECO:0000313" key="3">
    <source>
        <dbReference type="EMBL" id="QAT13351.1"/>
    </source>
</evidence>